<evidence type="ECO:0000313" key="1">
    <source>
        <dbReference type="EMBL" id="WIH95821.1"/>
    </source>
</evidence>
<sequence length="218" mass="25795">MENNIETHLFSDTNFFFDDSDILILGSFPVPLYTQEEKFNLLNDEDKNNSWYYSSKKSEFWKLIAYSFDIDNKDFLVSKELKKKLFYDKKVAIADVFYTCKRKNKNSSKDTDLIVVEYNNLIVDIIKNIKLIIFTSRFTENNFFKILNDNNIKYNLIASEEKNILNLSEEIINAVRERYIIIENKKIKIATITLKISPIKGVSLYSTKQLLFKHYLNN</sequence>
<dbReference type="RefSeq" id="WP_115599599.1">
    <property type="nucleotide sequence ID" value="NZ_CP098752.1"/>
</dbReference>
<name>A0AAJ6GF97_BRAPL</name>
<gene>
    <name evidence="1" type="ORF">NEH99_04560</name>
</gene>
<proteinExistence type="predicted"/>
<evidence type="ECO:0000313" key="2">
    <source>
        <dbReference type="Proteomes" id="UP001242021"/>
    </source>
</evidence>
<reference evidence="1" key="1">
    <citation type="submission" date="2022-06" db="EMBL/GenBank/DDBJ databases">
        <title>Brachyspira pilosicoli from pigs in Switzerland.</title>
        <authorList>
            <person name="Schmitt S."/>
            <person name="Arnold M."/>
            <person name="Rossano A."/>
            <person name="Perreten V."/>
        </authorList>
    </citation>
    <scope>NUCLEOTIDE SEQUENCE</scope>
    <source>
        <strain evidence="1">MEI4028</strain>
    </source>
</reference>
<dbReference type="CDD" id="cd10032">
    <property type="entry name" value="UDG-F6_HDG"/>
    <property type="match status" value="1"/>
</dbReference>
<dbReference type="EMBL" id="CP098754">
    <property type="protein sequence ID" value="WIH95821.1"/>
    <property type="molecule type" value="Genomic_DNA"/>
</dbReference>
<dbReference type="Proteomes" id="UP001242021">
    <property type="component" value="Chromosome"/>
</dbReference>
<dbReference type="Gene3D" id="3.40.470.10">
    <property type="entry name" value="Uracil-DNA glycosylase-like domain"/>
    <property type="match status" value="1"/>
</dbReference>
<organism evidence="1 2">
    <name type="scientific">Brachyspira pilosicoli</name>
    <name type="common">Serpulina pilosicoli</name>
    <dbReference type="NCBI Taxonomy" id="52584"/>
    <lineage>
        <taxon>Bacteria</taxon>
        <taxon>Pseudomonadati</taxon>
        <taxon>Spirochaetota</taxon>
        <taxon>Spirochaetia</taxon>
        <taxon>Brachyspirales</taxon>
        <taxon>Brachyspiraceae</taxon>
        <taxon>Brachyspira</taxon>
    </lineage>
</organism>
<accession>A0AAJ6GF97</accession>
<protein>
    <submittedName>
        <fullName evidence="1">Uracil-DNA glycosylase family protein</fullName>
    </submittedName>
</protein>
<dbReference type="SUPFAM" id="SSF52141">
    <property type="entry name" value="Uracil-DNA glycosylase-like"/>
    <property type="match status" value="1"/>
</dbReference>
<dbReference type="AlphaFoldDB" id="A0AAJ6GF97"/>
<dbReference type="InterPro" id="IPR036895">
    <property type="entry name" value="Uracil-DNA_glycosylase-like_sf"/>
</dbReference>